<dbReference type="SUPFAM" id="SSF102588">
    <property type="entry name" value="LmbE-like"/>
    <property type="match status" value="1"/>
</dbReference>
<dbReference type="InterPro" id="IPR003737">
    <property type="entry name" value="GlcNAc_PI_deacetylase-related"/>
</dbReference>
<proteinExistence type="predicted"/>
<dbReference type="EMBL" id="NRRV01000082">
    <property type="protein sequence ID" value="MBK1633381.1"/>
    <property type="molecule type" value="Genomic_DNA"/>
</dbReference>
<organism evidence="1 2">
    <name type="scientific">Thiohalocapsa halophila</name>
    <dbReference type="NCBI Taxonomy" id="69359"/>
    <lineage>
        <taxon>Bacteria</taxon>
        <taxon>Pseudomonadati</taxon>
        <taxon>Pseudomonadota</taxon>
        <taxon>Gammaproteobacteria</taxon>
        <taxon>Chromatiales</taxon>
        <taxon>Chromatiaceae</taxon>
        <taxon>Thiohalocapsa</taxon>
    </lineage>
</organism>
<evidence type="ECO:0000313" key="2">
    <source>
        <dbReference type="Proteomes" id="UP000748752"/>
    </source>
</evidence>
<dbReference type="Pfam" id="PF02585">
    <property type="entry name" value="PIG-L"/>
    <property type="match status" value="1"/>
</dbReference>
<gene>
    <name evidence="1" type="ORF">CKO31_22030</name>
</gene>
<comment type="caution">
    <text evidence="1">The sequence shown here is derived from an EMBL/GenBank/DDBJ whole genome shotgun (WGS) entry which is preliminary data.</text>
</comment>
<protein>
    <submittedName>
        <fullName evidence="1">GlcNAc-PI de-N-acetylase</fullName>
    </submittedName>
</protein>
<dbReference type="InterPro" id="IPR024078">
    <property type="entry name" value="LmbE-like_dom_sf"/>
</dbReference>
<evidence type="ECO:0000313" key="1">
    <source>
        <dbReference type="EMBL" id="MBK1633381.1"/>
    </source>
</evidence>
<name>A0ABS1CN89_9GAMM</name>
<sequence length="237" mass="25550">MVSPKKDLASVLVIAAHPDDEVLGCGGTIAKFAASGTPVHLAFLADGVGARGDAGQNLSPAEQQALDQRRAAARRAADILGAASVSFDDLPDNRLDSIPLLDITQRVEARIAQHRPDSVFTHHAGDLNIDHRRVHQAVVTACRPQRGHPVKTLLTFEVPSSTEWQPPGSGKPFAPNWFVDISATLAQKLAALDAYAQELRDWPHPRSRQGVEHLARWRGATVGCEAAEAFVIARHVQ</sequence>
<dbReference type="PANTHER" id="PTHR12993:SF11">
    <property type="entry name" value="N-ACETYLGLUCOSAMINYL-PHOSPHATIDYLINOSITOL DE-N-ACETYLASE"/>
    <property type="match status" value="1"/>
</dbReference>
<keyword evidence="2" id="KW-1185">Reference proteome</keyword>
<dbReference type="Gene3D" id="3.40.50.10320">
    <property type="entry name" value="LmbE-like"/>
    <property type="match status" value="1"/>
</dbReference>
<accession>A0ABS1CN89</accession>
<reference evidence="1 2" key="1">
    <citation type="journal article" date="2020" name="Microorganisms">
        <title>Osmotic Adaptation and Compatible Solute Biosynthesis of Phototrophic Bacteria as Revealed from Genome Analyses.</title>
        <authorList>
            <person name="Imhoff J.F."/>
            <person name="Rahn T."/>
            <person name="Kunzel S."/>
            <person name="Keller A."/>
            <person name="Neulinger S.C."/>
        </authorList>
    </citation>
    <scope>NUCLEOTIDE SEQUENCE [LARGE SCALE GENOMIC DNA]</scope>
    <source>
        <strain evidence="1 2">DSM 6210</strain>
    </source>
</reference>
<dbReference type="PANTHER" id="PTHR12993">
    <property type="entry name" value="N-ACETYLGLUCOSAMINYL-PHOSPHATIDYLINOSITOL DE-N-ACETYLASE-RELATED"/>
    <property type="match status" value="1"/>
</dbReference>
<dbReference type="Proteomes" id="UP000748752">
    <property type="component" value="Unassembled WGS sequence"/>
</dbReference>
<dbReference type="RefSeq" id="WP_200241797.1">
    <property type="nucleotide sequence ID" value="NZ_NRRV01000082.1"/>
</dbReference>